<evidence type="ECO:0000259" key="7">
    <source>
        <dbReference type="Pfam" id="PF08418"/>
    </source>
</evidence>
<dbReference type="Gene3D" id="1.10.8.530">
    <property type="entry name" value="DNA polymerase alpha-primase, subunit B, N-terminal domain"/>
    <property type="match status" value="1"/>
</dbReference>
<evidence type="ECO:0000313" key="9">
    <source>
        <dbReference type="EnsemblMetazoa" id="XP_014249255.1"/>
    </source>
</evidence>
<evidence type="ECO:0000259" key="6">
    <source>
        <dbReference type="Pfam" id="PF04042"/>
    </source>
</evidence>
<dbReference type="AlphaFoldDB" id="A0A8I6RPN2"/>
<dbReference type="InterPro" id="IPR007185">
    <property type="entry name" value="DNA_pol_a/d/e_bsu"/>
</dbReference>
<dbReference type="GO" id="GO:0005658">
    <property type="term" value="C:alpha DNA polymerase:primase complex"/>
    <property type="evidence" value="ECO:0007669"/>
    <property type="project" value="TreeGrafter"/>
</dbReference>
<keyword evidence="10" id="KW-1185">Reference proteome</keyword>
<dbReference type="Proteomes" id="UP000494040">
    <property type="component" value="Unassembled WGS sequence"/>
</dbReference>
<feature type="domain" description="DNA polymerase alpha subunit B OB" evidence="8">
    <location>
        <begin position="198"/>
        <end position="290"/>
    </location>
</feature>
<dbReference type="EnsemblMetazoa" id="XM_014393769.2">
    <property type="protein sequence ID" value="XP_014249255.1"/>
    <property type="gene ID" value="LOC106666511"/>
</dbReference>
<dbReference type="Pfam" id="PF04042">
    <property type="entry name" value="DNA_pol_E_B"/>
    <property type="match status" value="1"/>
</dbReference>
<dbReference type="InterPro" id="IPR043034">
    <property type="entry name" value="DNA_pol_alpha_B_N_sf"/>
</dbReference>
<dbReference type="GO" id="GO:0003677">
    <property type="term" value="F:DNA binding"/>
    <property type="evidence" value="ECO:0007669"/>
    <property type="project" value="InterPro"/>
</dbReference>
<evidence type="ECO:0000259" key="8">
    <source>
        <dbReference type="Pfam" id="PF22062"/>
    </source>
</evidence>
<sequence length="559" mass="62735">METVSREELKVQFTELGVQIDEDVLDVCYELCVKYGLGEADLVESWIAYSFSTSNGALPTLDNIRAFERVEFINKKKPSMSKTSYVPIFSAADNNSPIRNSSSNNKCKTPNYKNSQENFRLNFSPAGFSPDIYTPSTKYSSRKNSGQVLATVGKSLFSWESKSQNMNVKEYRETNSKDWKYFYSTLRNMSLIIEDSSMELAQAILKHHALPDPSPITNQTEETIFIGRICLIEKNKPVFIYDLCSSDDGKEDSTKELDLTNINEFTLFPGQVVAIKGTAVSNKVVATEIFNSAPLPLPPPPSFSGNLEICVAAGPMTLSDTLSYEPFQDLVNYVIKNKPNILIIIGPILDSNHVKITEDGVAETFSDYFTRLIKQMEESFQNINIQVFIISNSKDAMNIPVYPTPVPSSNNFSNNIKFYPDPCIIDINGLIVGITSTDLLLHLGKYELSKIQSNRLGVLAGQLINQRSFYPLWPNESDFVFELNLWQKYSRLPVTPHILIMPSDLHCFLKETAGCLIVNPGRLTKGMVGGTFSCIEIQSQEESLEWKTDTHIAAKIIRI</sequence>
<dbReference type="PANTHER" id="PTHR23061:SF12">
    <property type="entry name" value="DNA POLYMERASE ALPHA SUBUNIT B"/>
    <property type="match status" value="1"/>
</dbReference>
<evidence type="ECO:0000256" key="5">
    <source>
        <dbReference type="ARBA" id="ARBA00023242"/>
    </source>
</evidence>
<organism evidence="9 10">
    <name type="scientific">Cimex lectularius</name>
    <name type="common">Bed bug</name>
    <name type="synonym">Acanthia lectularia</name>
    <dbReference type="NCBI Taxonomy" id="79782"/>
    <lineage>
        <taxon>Eukaryota</taxon>
        <taxon>Metazoa</taxon>
        <taxon>Ecdysozoa</taxon>
        <taxon>Arthropoda</taxon>
        <taxon>Hexapoda</taxon>
        <taxon>Insecta</taxon>
        <taxon>Pterygota</taxon>
        <taxon>Neoptera</taxon>
        <taxon>Paraneoptera</taxon>
        <taxon>Hemiptera</taxon>
        <taxon>Heteroptera</taxon>
        <taxon>Panheteroptera</taxon>
        <taxon>Cimicomorpha</taxon>
        <taxon>Cimicidae</taxon>
        <taxon>Cimex</taxon>
    </lineage>
</organism>
<comment type="similarity">
    <text evidence="2">Belongs to the DNA polymerase alpha subunit B family.</text>
</comment>
<evidence type="ECO:0000256" key="1">
    <source>
        <dbReference type="ARBA" id="ARBA00004123"/>
    </source>
</evidence>
<dbReference type="Pfam" id="PF22062">
    <property type="entry name" value="OB_DPOA2"/>
    <property type="match status" value="1"/>
</dbReference>
<dbReference type="OrthoDB" id="336885at2759"/>
<evidence type="ECO:0000256" key="4">
    <source>
        <dbReference type="ARBA" id="ARBA00022705"/>
    </source>
</evidence>
<comment type="subcellular location">
    <subcellularLocation>
        <location evidence="1">Nucleus</location>
    </subcellularLocation>
</comment>
<dbReference type="Pfam" id="PF08418">
    <property type="entry name" value="Pol_alpha_B_N"/>
    <property type="match status" value="1"/>
</dbReference>
<dbReference type="OMA" id="PFLDIEH"/>
<accession>A0A8I6RPN2</accession>
<keyword evidence="5" id="KW-0539">Nucleus</keyword>
<dbReference type="PANTHER" id="PTHR23061">
    <property type="entry name" value="DNA POLYMERASE 2 ALPHA 70 KDA SUBUNIT"/>
    <property type="match status" value="1"/>
</dbReference>
<reference evidence="9" key="1">
    <citation type="submission" date="2022-01" db="UniProtKB">
        <authorList>
            <consortium name="EnsemblMetazoa"/>
        </authorList>
    </citation>
    <scope>IDENTIFICATION</scope>
</reference>
<dbReference type="Gene3D" id="3.60.21.60">
    <property type="match status" value="1"/>
</dbReference>
<dbReference type="GO" id="GO:0006270">
    <property type="term" value="P:DNA replication initiation"/>
    <property type="evidence" value="ECO:0007669"/>
    <property type="project" value="TreeGrafter"/>
</dbReference>
<dbReference type="GeneID" id="106666511"/>
<proteinExistence type="inferred from homology"/>
<dbReference type="CTD" id="136028709"/>
<dbReference type="PIRSF" id="PIRSF018300">
    <property type="entry name" value="DNA_pol_alph_2"/>
    <property type="match status" value="1"/>
</dbReference>
<evidence type="ECO:0000256" key="2">
    <source>
        <dbReference type="ARBA" id="ARBA00007299"/>
    </source>
</evidence>
<evidence type="ECO:0000313" key="10">
    <source>
        <dbReference type="Proteomes" id="UP000494040"/>
    </source>
</evidence>
<dbReference type="KEGG" id="clec:106666511"/>
<dbReference type="InterPro" id="IPR016722">
    <property type="entry name" value="DNA_pol_alpha_bsu"/>
</dbReference>
<dbReference type="InterPro" id="IPR013627">
    <property type="entry name" value="Pol_alpha_B_N"/>
</dbReference>
<keyword evidence="4" id="KW-0235">DNA replication</keyword>
<feature type="domain" description="DNA polymerase alpha subunit B N-terminal" evidence="7">
    <location>
        <begin position="7"/>
        <end position="75"/>
    </location>
</feature>
<name>A0A8I6RPN2_CIMLE</name>
<dbReference type="RefSeq" id="XP_014249255.1">
    <property type="nucleotide sequence ID" value="XM_014393769.2"/>
</dbReference>
<feature type="domain" description="DNA polymerase alpha/delta/epsilon subunit B" evidence="6">
    <location>
        <begin position="309"/>
        <end position="508"/>
    </location>
</feature>
<protein>
    <recommendedName>
        <fullName evidence="3">DNA polymerase alpha subunit B</fullName>
    </recommendedName>
</protein>
<evidence type="ECO:0000256" key="3">
    <source>
        <dbReference type="ARBA" id="ARBA00018596"/>
    </source>
</evidence>
<dbReference type="InterPro" id="IPR054300">
    <property type="entry name" value="OB_DPOA2"/>
</dbReference>